<keyword evidence="2" id="KW-0732">Signal</keyword>
<dbReference type="InterPro" id="IPR003010">
    <property type="entry name" value="C-N_Hydrolase"/>
</dbReference>
<dbReference type="GO" id="GO:0016811">
    <property type="term" value="F:hydrolase activity, acting on carbon-nitrogen (but not peptide) bonds, in linear amides"/>
    <property type="evidence" value="ECO:0007669"/>
    <property type="project" value="TreeGrafter"/>
</dbReference>
<dbReference type="CDD" id="cd07197">
    <property type="entry name" value="nitrilase"/>
    <property type="match status" value="1"/>
</dbReference>
<dbReference type="Proteomes" id="UP000619260">
    <property type="component" value="Unassembled WGS sequence"/>
</dbReference>
<feature type="signal peptide" evidence="2">
    <location>
        <begin position="1"/>
        <end position="22"/>
    </location>
</feature>
<keyword evidence="5" id="KW-1185">Reference proteome</keyword>
<dbReference type="PROSITE" id="PS50263">
    <property type="entry name" value="CN_HYDROLASE"/>
    <property type="match status" value="1"/>
</dbReference>
<evidence type="ECO:0000256" key="1">
    <source>
        <dbReference type="ARBA" id="ARBA00022801"/>
    </source>
</evidence>
<evidence type="ECO:0000256" key="2">
    <source>
        <dbReference type="SAM" id="SignalP"/>
    </source>
</evidence>
<name>A0A8J4DN62_9ACTN</name>
<gene>
    <name evidence="4" type="ORF">Val02_09500</name>
</gene>
<sequence>MRSRTFRTLCGTTALLMVTAGAVTLESPAAAAAPVAGSRTVKVATVHFAPVEGDVARNRAQLVALAERAARGGAKIIVLPEMATSGYSFFSRSEIAAVAETIPGASSDALARVADRYDAYIAFGMPQYVPAENLYFNVAVLLDPQGKVASVYRKRNHLLESSYNAITYAPVPTVETPYGRVALVICSDMFYSQYPRSAAVDGATLLLAPANVGIDTDFVRLRAVENDFSTIVSNRYGEGTAGVKPTAFTQDSFTIPSPFPYNFDFGSRSVVTTNTGEVLADLSARSDDIGYGELPVRRTRTFPVERRPGMYALLAQDTLESYTQTQFRQPAAGRFAAAAIDPGPTTTPWATALEATEQARVAAAAAGQTLRLAVFPANWFTVDAAGLTNLRRYARANNVDVLVHYPATANDAPKSLLVTSTGTDYPYVRTHRARYEAIAPARLSHDFWVVDRDYGRVALMQDVDMVPPETAHVLSRMGVDVVAVNADLRSDLLSRLWQSRTGEYLHIVVANKQAPEGVYLGGYQEFPSFTEQEGRVLRELDTGHVRKKPAARFFDYRAILEPCKPEALNC</sequence>
<dbReference type="InterPro" id="IPR050345">
    <property type="entry name" value="Aliph_Amidase/BUP"/>
</dbReference>
<accession>A0A8J4DN62</accession>
<proteinExistence type="predicted"/>
<feature type="chain" id="PRO_5039131210" description="CN hydrolase domain-containing protein" evidence="2">
    <location>
        <begin position="23"/>
        <end position="570"/>
    </location>
</feature>
<reference evidence="4" key="1">
    <citation type="submission" date="2021-01" db="EMBL/GenBank/DDBJ databases">
        <title>Whole genome shotgun sequence of Virgisporangium aliadipatigenens NBRC 105644.</title>
        <authorList>
            <person name="Komaki H."/>
            <person name="Tamura T."/>
        </authorList>
    </citation>
    <scope>NUCLEOTIDE SEQUENCE</scope>
    <source>
        <strain evidence="4">NBRC 105644</strain>
    </source>
</reference>
<organism evidence="4 5">
    <name type="scientific">Virgisporangium aliadipatigenens</name>
    <dbReference type="NCBI Taxonomy" id="741659"/>
    <lineage>
        <taxon>Bacteria</taxon>
        <taxon>Bacillati</taxon>
        <taxon>Actinomycetota</taxon>
        <taxon>Actinomycetes</taxon>
        <taxon>Micromonosporales</taxon>
        <taxon>Micromonosporaceae</taxon>
        <taxon>Virgisporangium</taxon>
    </lineage>
</organism>
<evidence type="ECO:0000313" key="4">
    <source>
        <dbReference type="EMBL" id="GIJ44064.1"/>
    </source>
</evidence>
<dbReference type="SUPFAM" id="SSF56317">
    <property type="entry name" value="Carbon-nitrogen hydrolase"/>
    <property type="match status" value="2"/>
</dbReference>
<comment type="caution">
    <text evidence="4">The sequence shown here is derived from an EMBL/GenBank/DDBJ whole genome shotgun (WGS) entry which is preliminary data.</text>
</comment>
<evidence type="ECO:0000259" key="3">
    <source>
        <dbReference type="PROSITE" id="PS50263"/>
    </source>
</evidence>
<dbReference type="Pfam" id="PF00795">
    <property type="entry name" value="CN_hydrolase"/>
    <property type="match status" value="1"/>
</dbReference>
<dbReference type="RefSeq" id="WP_203897648.1">
    <property type="nucleotide sequence ID" value="NZ_BOPF01000003.1"/>
</dbReference>
<dbReference type="InterPro" id="IPR036526">
    <property type="entry name" value="C-N_Hydrolase_sf"/>
</dbReference>
<feature type="domain" description="CN hydrolase" evidence="3">
    <location>
        <begin position="41"/>
        <end position="296"/>
    </location>
</feature>
<dbReference type="AlphaFoldDB" id="A0A8J4DN62"/>
<dbReference type="PANTHER" id="PTHR43674">
    <property type="entry name" value="NITRILASE C965.09-RELATED"/>
    <property type="match status" value="1"/>
</dbReference>
<dbReference type="EMBL" id="BOPF01000003">
    <property type="protein sequence ID" value="GIJ44064.1"/>
    <property type="molecule type" value="Genomic_DNA"/>
</dbReference>
<keyword evidence="1" id="KW-0378">Hydrolase</keyword>
<protein>
    <recommendedName>
        <fullName evidence="3">CN hydrolase domain-containing protein</fullName>
    </recommendedName>
</protein>
<evidence type="ECO:0000313" key="5">
    <source>
        <dbReference type="Proteomes" id="UP000619260"/>
    </source>
</evidence>
<dbReference type="Gene3D" id="3.60.110.10">
    <property type="entry name" value="Carbon-nitrogen hydrolase"/>
    <property type="match status" value="2"/>
</dbReference>
<dbReference type="PANTHER" id="PTHR43674:SF16">
    <property type="entry name" value="CARBON-NITROGEN FAMILY, PUTATIVE (AFU_ORTHOLOGUE AFUA_5G02350)-RELATED"/>
    <property type="match status" value="1"/>
</dbReference>